<dbReference type="InterPro" id="IPR036286">
    <property type="entry name" value="LexA/Signal_pep-like_sf"/>
</dbReference>
<reference evidence="2" key="1">
    <citation type="submission" date="2014-06" db="EMBL/GenBank/DDBJ databases">
        <authorList>
            <person name="Urmite Genomes Urmite Genomes"/>
        </authorList>
    </citation>
    <scope>NUCLEOTIDE SEQUENCE</scope>
</reference>
<dbReference type="InterPro" id="IPR039418">
    <property type="entry name" value="LexA-like"/>
</dbReference>
<evidence type="ECO:0000313" key="2">
    <source>
        <dbReference type="EMBL" id="CDZ82724.1"/>
    </source>
</evidence>
<dbReference type="CDD" id="cd00093">
    <property type="entry name" value="HTH_XRE"/>
    <property type="match status" value="1"/>
</dbReference>
<sequence>MVQMDKVREEFARRLALACKEAGLDDHGRGMSIARALNVSPKAASKWLNGESIPRQDKLNQLANFLRTDPIWLQHGTSHEGSNVEYVGQTKQMPSYPLISWVSAGNWYEAVEAYNLKSIDEWYESDVHVVGDGFWLRVQGDSMTSPVGMSIPEGMIILVDTGREALNGSLVIAKSSRTNEATFKKLVNDGGNYYLKPLNPSYPMIPLNGEHKIVGVVVEAKIRFV</sequence>
<evidence type="ECO:0000259" key="1">
    <source>
        <dbReference type="PROSITE" id="PS50943"/>
    </source>
</evidence>
<gene>
    <name evidence="2" type="ORF">BN1086_00810</name>
</gene>
<dbReference type="InterPro" id="IPR015927">
    <property type="entry name" value="Peptidase_S24_S26A/B/C"/>
</dbReference>
<dbReference type="Pfam" id="PF01381">
    <property type="entry name" value="HTH_3"/>
    <property type="match status" value="1"/>
</dbReference>
<dbReference type="PANTHER" id="PTHR33516:SF2">
    <property type="entry name" value="LEXA REPRESSOR-RELATED"/>
    <property type="match status" value="1"/>
</dbReference>
<dbReference type="SMART" id="SM00530">
    <property type="entry name" value="HTH_XRE"/>
    <property type="match status" value="1"/>
</dbReference>
<organism evidence="2">
    <name type="scientific">Citrobacter koseri</name>
    <name type="common">Citrobacter diversus</name>
    <dbReference type="NCBI Taxonomy" id="545"/>
    <lineage>
        <taxon>Bacteria</taxon>
        <taxon>Pseudomonadati</taxon>
        <taxon>Pseudomonadota</taxon>
        <taxon>Gammaproteobacteria</taxon>
        <taxon>Enterobacterales</taxon>
        <taxon>Enterobacteriaceae</taxon>
        <taxon>Citrobacter</taxon>
    </lineage>
</organism>
<feature type="domain" description="HTH cro/C1-type" evidence="1">
    <location>
        <begin position="34"/>
        <end position="73"/>
    </location>
</feature>
<proteinExistence type="predicted"/>
<dbReference type="SUPFAM" id="SSF51306">
    <property type="entry name" value="LexA/Signal peptidase"/>
    <property type="match status" value="1"/>
</dbReference>
<protein>
    <submittedName>
        <fullName evidence="2">Putative HTH-type transcriptional regulator</fullName>
    </submittedName>
</protein>
<dbReference type="InterPro" id="IPR001387">
    <property type="entry name" value="Cro/C1-type_HTH"/>
</dbReference>
<dbReference type="CDD" id="cd06529">
    <property type="entry name" value="S24_LexA-like"/>
    <property type="match status" value="1"/>
</dbReference>
<dbReference type="GO" id="GO:0003677">
    <property type="term" value="F:DNA binding"/>
    <property type="evidence" value="ECO:0007669"/>
    <property type="project" value="InterPro"/>
</dbReference>
<dbReference type="SUPFAM" id="SSF47413">
    <property type="entry name" value="lambda repressor-like DNA-binding domains"/>
    <property type="match status" value="1"/>
</dbReference>
<dbReference type="PANTHER" id="PTHR33516">
    <property type="entry name" value="LEXA REPRESSOR"/>
    <property type="match status" value="1"/>
</dbReference>
<dbReference type="InterPro" id="IPR050077">
    <property type="entry name" value="LexA_repressor"/>
</dbReference>
<name>A0A078LF11_CITKO</name>
<dbReference type="Pfam" id="PF00717">
    <property type="entry name" value="Peptidase_S24"/>
    <property type="match status" value="1"/>
</dbReference>
<dbReference type="Gene3D" id="2.10.109.10">
    <property type="entry name" value="Umud Fragment, subunit A"/>
    <property type="match status" value="1"/>
</dbReference>
<dbReference type="Gene3D" id="1.10.260.40">
    <property type="entry name" value="lambda repressor-like DNA-binding domains"/>
    <property type="match status" value="1"/>
</dbReference>
<dbReference type="EMBL" id="LK931336">
    <property type="protein sequence ID" value="CDZ82724.1"/>
    <property type="molecule type" value="Genomic_DNA"/>
</dbReference>
<dbReference type="AlphaFoldDB" id="A0A078LF11"/>
<accession>A0A078LF11</accession>
<dbReference type="PATRIC" id="fig|545.12.peg.810"/>
<dbReference type="PROSITE" id="PS50943">
    <property type="entry name" value="HTH_CROC1"/>
    <property type="match status" value="1"/>
</dbReference>
<dbReference type="InterPro" id="IPR010982">
    <property type="entry name" value="Lambda_DNA-bd_dom_sf"/>
</dbReference>